<feature type="domain" description="Reverse transcriptase RNase H-like" evidence="8">
    <location>
        <begin position="344"/>
        <end position="447"/>
    </location>
</feature>
<dbReference type="Pfam" id="PF17917">
    <property type="entry name" value="RT_RNaseH"/>
    <property type="match status" value="1"/>
</dbReference>
<proteinExistence type="predicted"/>
<evidence type="ECO:0000256" key="1">
    <source>
        <dbReference type="ARBA" id="ARBA00012493"/>
    </source>
</evidence>
<reference evidence="10 11" key="1">
    <citation type="journal article" date="2024" name="BMC Genomics">
        <title>De novo assembly and annotation of Popillia japonica's genome with initial clues to its potential as an invasive pest.</title>
        <authorList>
            <person name="Cucini C."/>
            <person name="Boschi S."/>
            <person name="Funari R."/>
            <person name="Cardaioli E."/>
            <person name="Iannotti N."/>
            <person name="Marturano G."/>
            <person name="Paoli F."/>
            <person name="Bruttini M."/>
            <person name="Carapelli A."/>
            <person name="Frati F."/>
            <person name="Nardi F."/>
        </authorList>
    </citation>
    <scope>NUCLEOTIDE SEQUENCE [LARGE SCALE GENOMIC DNA]</scope>
    <source>
        <strain evidence="10">DMR45628</strain>
    </source>
</reference>
<evidence type="ECO:0000256" key="5">
    <source>
        <dbReference type="ARBA" id="ARBA00022759"/>
    </source>
</evidence>
<dbReference type="SUPFAM" id="SSF56672">
    <property type="entry name" value="DNA/RNA polymerases"/>
    <property type="match status" value="2"/>
</dbReference>
<evidence type="ECO:0000313" key="11">
    <source>
        <dbReference type="Proteomes" id="UP001458880"/>
    </source>
</evidence>
<sequence>MLVVPEIPHSLILGTDFWRAIGIVPDLCRGEWVFSKDTVNLELCPLKVVTFLSDEQRKLLDATIQDHFPDMELSCAVGVEHVIKTESPPIKQRYYPISPAMQKIVDAELEKMLSLGVVERSNSVWSSPILLVPKKDKTYRFCVDYQISERDAYPLPFVNNTLDKLRDAKFLSSLDIRSAYWHIPIAEQSRQYTAFTVPNRGPELEPFVFVYLDDIVIVTQIFEKHTAIFGEIFEKHTAIFGEVLSRLRNSGLSLSKDKCHFCRDELRYNSGLSLSKDKCHFCRDELRYLGYVVNQRGLIVDPDKVKAILEIPTPKTVSETAECDSAWSNLRERLVSPPILTCPDFNHVFTIQTDASDIGLGAVLSQTIDGQERAINYLSRSLNANERKFSTVEKERLAVLWATEKLRPHIDGSHFTVITDHYSLCWLNRLNSPTGRLARWAVQLQQYDYTIIHRKGKFHVVPDALSRSVPKVDLINISADSKDKYYLRLLDGVKTNPERHPLFQIIDGRLCSSHSFSVDDTDHWKYVVPKEQRREVIRACHDLHHWKYVVPKEQRREVIRACHDLPICGHLGLSKTFSRVAQDFWPKMLADIARYINSCAVCIRSKPVQQKPIGRMGDHTRISKTWDVLGIDLVGSLPRTKQGKQLYLDDL</sequence>
<name>A0AAW1IXI2_POPJA</name>
<dbReference type="FunFam" id="3.10.20.370:FF:000001">
    <property type="entry name" value="Retrovirus-related Pol polyprotein from transposon 17.6-like protein"/>
    <property type="match status" value="1"/>
</dbReference>
<evidence type="ECO:0000256" key="4">
    <source>
        <dbReference type="ARBA" id="ARBA00022722"/>
    </source>
</evidence>
<evidence type="ECO:0000256" key="2">
    <source>
        <dbReference type="ARBA" id="ARBA00022679"/>
    </source>
</evidence>
<keyword evidence="11" id="KW-1185">Reference proteome</keyword>
<dbReference type="InterPro" id="IPR050951">
    <property type="entry name" value="Retrovirus_Pol_polyprotein"/>
</dbReference>
<comment type="caution">
    <text evidence="10">The sequence shown here is derived from an EMBL/GenBank/DDBJ whole genome shotgun (WGS) entry which is preliminary data.</text>
</comment>
<organism evidence="10 11">
    <name type="scientific">Popillia japonica</name>
    <name type="common">Japanese beetle</name>
    <dbReference type="NCBI Taxonomy" id="7064"/>
    <lineage>
        <taxon>Eukaryota</taxon>
        <taxon>Metazoa</taxon>
        <taxon>Ecdysozoa</taxon>
        <taxon>Arthropoda</taxon>
        <taxon>Hexapoda</taxon>
        <taxon>Insecta</taxon>
        <taxon>Pterygota</taxon>
        <taxon>Neoptera</taxon>
        <taxon>Endopterygota</taxon>
        <taxon>Coleoptera</taxon>
        <taxon>Polyphaga</taxon>
        <taxon>Scarabaeiformia</taxon>
        <taxon>Scarabaeidae</taxon>
        <taxon>Rutelinae</taxon>
        <taxon>Popillia</taxon>
    </lineage>
</organism>
<dbReference type="EC" id="2.7.7.49" evidence="1"/>
<dbReference type="InterPro" id="IPR041588">
    <property type="entry name" value="Integrase_H2C2"/>
</dbReference>
<dbReference type="FunFam" id="1.10.340.70:FF:000001">
    <property type="entry name" value="Retrovirus-related Pol polyprotein from transposon gypsy-like Protein"/>
    <property type="match status" value="1"/>
</dbReference>
<evidence type="ECO:0000256" key="7">
    <source>
        <dbReference type="ARBA" id="ARBA00022918"/>
    </source>
</evidence>
<dbReference type="GO" id="GO:0003964">
    <property type="term" value="F:RNA-directed DNA polymerase activity"/>
    <property type="evidence" value="ECO:0007669"/>
    <property type="project" value="UniProtKB-KW"/>
</dbReference>
<keyword evidence="3" id="KW-0548">Nucleotidyltransferase</keyword>
<dbReference type="Gene3D" id="1.10.340.70">
    <property type="match status" value="1"/>
</dbReference>
<evidence type="ECO:0000256" key="3">
    <source>
        <dbReference type="ARBA" id="ARBA00022695"/>
    </source>
</evidence>
<dbReference type="AlphaFoldDB" id="A0AAW1IXI2"/>
<dbReference type="GO" id="GO:0004519">
    <property type="term" value="F:endonuclease activity"/>
    <property type="evidence" value="ECO:0007669"/>
    <property type="project" value="UniProtKB-KW"/>
</dbReference>
<dbReference type="PANTHER" id="PTHR37984">
    <property type="entry name" value="PROTEIN CBG26694"/>
    <property type="match status" value="1"/>
</dbReference>
<keyword evidence="5" id="KW-0255">Endonuclease</keyword>
<gene>
    <name evidence="10" type="ORF">QE152_g33236</name>
</gene>
<dbReference type="InterPro" id="IPR043502">
    <property type="entry name" value="DNA/RNA_pol_sf"/>
</dbReference>
<keyword evidence="2" id="KW-0808">Transferase</keyword>
<dbReference type="Pfam" id="PF17921">
    <property type="entry name" value="Integrase_H2C2"/>
    <property type="match status" value="1"/>
</dbReference>
<dbReference type="PANTHER" id="PTHR37984:SF5">
    <property type="entry name" value="PROTEIN NYNRIN-LIKE"/>
    <property type="match status" value="1"/>
</dbReference>
<dbReference type="Gene3D" id="3.30.70.270">
    <property type="match status" value="3"/>
</dbReference>
<keyword evidence="6" id="KW-0378">Hydrolase</keyword>
<dbReference type="Proteomes" id="UP001458880">
    <property type="component" value="Unassembled WGS sequence"/>
</dbReference>
<dbReference type="Gene3D" id="3.10.20.370">
    <property type="match status" value="1"/>
</dbReference>
<dbReference type="EMBL" id="JASPKY010000499">
    <property type="protein sequence ID" value="KAK9694888.1"/>
    <property type="molecule type" value="Genomic_DNA"/>
</dbReference>
<evidence type="ECO:0000259" key="9">
    <source>
        <dbReference type="Pfam" id="PF17921"/>
    </source>
</evidence>
<evidence type="ECO:0000313" key="10">
    <source>
        <dbReference type="EMBL" id="KAK9694888.1"/>
    </source>
</evidence>
<keyword evidence="7 10" id="KW-0695">RNA-directed DNA polymerase</keyword>
<feature type="domain" description="Integrase zinc-binding" evidence="9">
    <location>
        <begin position="550"/>
        <end position="607"/>
    </location>
</feature>
<dbReference type="Gene3D" id="3.10.10.10">
    <property type="entry name" value="HIV Type 1 Reverse Transcriptase, subunit A, domain 1"/>
    <property type="match status" value="1"/>
</dbReference>
<evidence type="ECO:0000256" key="6">
    <source>
        <dbReference type="ARBA" id="ARBA00022801"/>
    </source>
</evidence>
<protein>
    <recommendedName>
        <fullName evidence="1">RNA-directed DNA polymerase</fullName>
        <ecNumber evidence="1">2.7.7.49</ecNumber>
    </recommendedName>
</protein>
<accession>A0AAW1IXI2</accession>
<evidence type="ECO:0000259" key="8">
    <source>
        <dbReference type="Pfam" id="PF17917"/>
    </source>
</evidence>
<dbReference type="GO" id="GO:0016787">
    <property type="term" value="F:hydrolase activity"/>
    <property type="evidence" value="ECO:0007669"/>
    <property type="project" value="UniProtKB-KW"/>
</dbReference>
<dbReference type="CDD" id="cd09274">
    <property type="entry name" value="RNase_HI_RT_Ty3"/>
    <property type="match status" value="1"/>
</dbReference>
<keyword evidence="4" id="KW-0540">Nuclease</keyword>
<dbReference type="CDD" id="cd01647">
    <property type="entry name" value="RT_LTR"/>
    <property type="match status" value="1"/>
</dbReference>
<dbReference type="InterPro" id="IPR043128">
    <property type="entry name" value="Rev_trsase/Diguanyl_cyclase"/>
</dbReference>
<dbReference type="InterPro" id="IPR041373">
    <property type="entry name" value="RT_RNaseH"/>
</dbReference>